<feature type="domain" description="Radical SAM core" evidence="3">
    <location>
        <begin position="1"/>
        <end position="218"/>
    </location>
</feature>
<dbReference type="InterPro" id="IPR050377">
    <property type="entry name" value="Radical_SAM_PqqE_MftC-like"/>
</dbReference>
<evidence type="ECO:0000313" key="5">
    <source>
        <dbReference type="Proteomes" id="UP000736583"/>
    </source>
</evidence>
<name>A0ABS6EYG9_9CLOT</name>
<evidence type="ECO:0000256" key="1">
    <source>
        <dbReference type="ARBA" id="ARBA00001966"/>
    </source>
</evidence>
<organism evidence="4 5">
    <name type="scientific">Clostridium simiarum</name>
    <dbReference type="NCBI Taxonomy" id="2841506"/>
    <lineage>
        <taxon>Bacteria</taxon>
        <taxon>Bacillati</taxon>
        <taxon>Bacillota</taxon>
        <taxon>Clostridia</taxon>
        <taxon>Eubacteriales</taxon>
        <taxon>Clostridiaceae</taxon>
        <taxon>Clostridium</taxon>
    </lineage>
</organism>
<keyword evidence="2" id="KW-0479">Metal-binding</keyword>
<dbReference type="SFLD" id="SFLDG01067">
    <property type="entry name" value="SPASM/twitch_domain_containing"/>
    <property type="match status" value="1"/>
</dbReference>
<accession>A0ABS6EYG9</accession>
<dbReference type="EMBL" id="JAHLQL010000001">
    <property type="protein sequence ID" value="MBU5591270.1"/>
    <property type="molecule type" value="Genomic_DNA"/>
</dbReference>
<comment type="cofactor">
    <cofactor evidence="1">
        <name>[4Fe-4S] cluster</name>
        <dbReference type="ChEBI" id="CHEBI:49883"/>
    </cofactor>
</comment>
<evidence type="ECO:0000256" key="2">
    <source>
        <dbReference type="ARBA" id="ARBA00022485"/>
    </source>
</evidence>
<dbReference type="InterPro" id="IPR007197">
    <property type="entry name" value="rSAM"/>
</dbReference>
<evidence type="ECO:0000313" key="4">
    <source>
        <dbReference type="EMBL" id="MBU5591270.1"/>
    </source>
</evidence>
<keyword evidence="2" id="KW-0411">Iron-sulfur</keyword>
<keyword evidence="2" id="KW-0004">4Fe-4S</keyword>
<dbReference type="SFLD" id="SFLDS00029">
    <property type="entry name" value="Radical_SAM"/>
    <property type="match status" value="1"/>
</dbReference>
<evidence type="ECO:0000259" key="3">
    <source>
        <dbReference type="PROSITE" id="PS51918"/>
    </source>
</evidence>
<dbReference type="SFLD" id="SFLDG01386">
    <property type="entry name" value="main_SPASM_domain-containing"/>
    <property type="match status" value="1"/>
</dbReference>
<dbReference type="Pfam" id="PF04055">
    <property type="entry name" value="Radical_SAM"/>
    <property type="match status" value="1"/>
</dbReference>
<dbReference type="PROSITE" id="PS01164">
    <property type="entry name" value="COPPER_AMINE_OXID_1"/>
    <property type="match status" value="1"/>
</dbReference>
<keyword evidence="2" id="KW-0408">Iron</keyword>
<dbReference type="PROSITE" id="PS51918">
    <property type="entry name" value="RADICAL_SAM"/>
    <property type="match status" value="1"/>
</dbReference>
<dbReference type="InterPro" id="IPR017200">
    <property type="entry name" value="PqqE-like"/>
</dbReference>
<protein>
    <submittedName>
        <fullName evidence="4">Radical SAM protein</fullName>
    </submittedName>
</protein>
<dbReference type="InterPro" id="IPR049948">
    <property type="entry name" value="Cu_Am_ox_TPQ-bd"/>
</dbReference>
<proteinExistence type="predicted"/>
<dbReference type="Proteomes" id="UP000736583">
    <property type="component" value="Unassembled WGS sequence"/>
</dbReference>
<dbReference type="PANTHER" id="PTHR11228">
    <property type="entry name" value="RADICAL SAM DOMAIN PROTEIN"/>
    <property type="match status" value="1"/>
</dbReference>
<comment type="caution">
    <text evidence="4">The sequence shown here is derived from an EMBL/GenBank/DDBJ whole genome shotgun (WGS) entry which is preliminary data.</text>
</comment>
<dbReference type="PANTHER" id="PTHR11228:SF7">
    <property type="entry name" value="PQQA PEPTIDE CYCLASE"/>
    <property type="match status" value="1"/>
</dbReference>
<gene>
    <name evidence="4" type="ORF">KQI89_05800</name>
</gene>
<keyword evidence="5" id="KW-1185">Reference proteome</keyword>
<dbReference type="RefSeq" id="WP_216456280.1">
    <property type="nucleotide sequence ID" value="NZ_JAHLQL010000001.1"/>
</dbReference>
<sequence>MGLNIKWDITYKCNLYCSHCINGKLLSNKSNELETNEILNIIDKISSSVKIDYIHFLGGEPTCRKDLPEICTYLNQKDIDFGFNTNCIDFNVNKNRELLLNKNFKNLVVSLEGPNAEINDFIRGKNVFDRTINNLKSIIDFKNTHHLNDLKIIVNTVVSKTNYDYIIDMIDFSIQLGVNELDLLQLIVQGNAENLNISLNPKEELKLVENIAKKYQLVKDEITIIPKFVRPMAQDYCAKVLGLPFPDVYHGCSAGMSFAFMNNLGYIYPCDRYLSVNLNGVNEERFNLNKNAFFDIWAENDFNIPFQKVEGNEYETKYEPCNKCSHFKKECFPCFLILNDLKVPYHISNCDVYFEMIEKNELS</sequence>
<dbReference type="CDD" id="cd01335">
    <property type="entry name" value="Radical_SAM"/>
    <property type="match status" value="1"/>
</dbReference>
<reference evidence="4 5" key="1">
    <citation type="submission" date="2021-06" db="EMBL/GenBank/DDBJ databases">
        <authorList>
            <person name="Sun Q."/>
            <person name="Li D."/>
        </authorList>
    </citation>
    <scope>NUCLEOTIDE SEQUENCE [LARGE SCALE GENOMIC DNA]</scope>
    <source>
        <strain evidence="4 5">MSJ-4</strain>
    </source>
</reference>
<dbReference type="PIRSF" id="PIRSF037420">
    <property type="entry name" value="PQQ_syn_pqqE"/>
    <property type="match status" value="1"/>
</dbReference>